<dbReference type="EMBL" id="MCBS01019574">
    <property type="protein sequence ID" value="RKF80218.1"/>
    <property type="molecule type" value="Genomic_DNA"/>
</dbReference>
<protein>
    <submittedName>
        <fullName evidence="2">Uncharacterized protein</fullName>
    </submittedName>
</protein>
<evidence type="ECO:0000256" key="1">
    <source>
        <dbReference type="SAM" id="MobiDB-lite"/>
    </source>
</evidence>
<sequence>MKRTNETIISEQRDSDDLPIESENTQIEVIEELGPISTMDDINVSESILDEIFRVENTEIGEVAQMDKISLAIEEEADMADVEDLDAKCIESVHAQVEMTAVGSIESQLDDSDMAELFPVMHSVPEGKETDEGVTYNELSSTPTKEIYNVEFGASGNLFEEVEILQTDALEEENVKTLLDDTHIGESISIEISIHKDEDIDKEGFLGETSNTFNKVIDNTQIADVEVEIPAEKSAAILKKNELSDDQTETDFSMDKIPTTSQADLIFKDTIAEEIGNKSNAIASMEREHENFKTGNLKNNDDSQSIDEKSIFKEKKVADRSMKNISTEAVDANDISTTLSENFDDEESLDTHNINSPIESFTGIYSADAHRQAESHNQNLEQSESFAKLEQKAEDSSLRKDLNSLETLQVKKTRCLDNHDCVEPGEDKIISGEEYLIGQKECECRVVTRKRSEKFEELLRIFEDEQHE</sequence>
<organism evidence="2 3">
    <name type="scientific">Golovinomyces cichoracearum</name>
    <dbReference type="NCBI Taxonomy" id="62708"/>
    <lineage>
        <taxon>Eukaryota</taxon>
        <taxon>Fungi</taxon>
        <taxon>Dikarya</taxon>
        <taxon>Ascomycota</taxon>
        <taxon>Pezizomycotina</taxon>
        <taxon>Leotiomycetes</taxon>
        <taxon>Erysiphales</taxon>
        <taxon>Erysiphaceae</taxon>
        <taxon>Golovinomyces</taxon>
    </lineage>
</organism>
<dbReference type="Proteomes" id="UP000285326">
    <property type="component" value="Unassembled WGS sequence"/>
</dbReference>
<evidence type="ECO:0000313" key="3">
    <source>
        <dbReference type="Proteomes" id="UP000285326"/>
    </source>
</evidence>
<accession>A0A420J0E2</accession>
<name>A0A420J0E2_9PEZI</name>
<comment type="caution">
    <text evidence="2">The sequence shown here is derived from an EMBL/GenBank/DDBJ whole genome shotgun (WGS) entry which is preliminary data.</text>
</comment>
<proteinExistence type="predicted"/>
<dbReference type="AlphaFoldDB" id="A0A420J0E2"/>
<gene>
    <name evidence="2" type="ORF">GcM1_195010</name>
</gene>
<feature type="region of interest" description="Disordered" evidence="1">
    <location>
        <begin position="1"/>
        <end position="20"/>
    </location>
</feature>
<evidence type="ECO:0000313" key="2">
    <source>
        <dbReference type="EMBL" id="RKF80218.1"/>
    </source>
</evidence>
<feature type="compositionally biased region" description="Polar residues" evidence="1">
    <location>
        <begin position="1"/>
        <end position="10"/>
    </location>
</feature>
<reference evidence="2 3" key="1">
    <citation type="journal article" date="2018" name="BMC Genomics">
        <title>Comparative genome analyses reveal sequence features reflecting distinct modes of host-adaptation between dicot and monocot powdery mildew.</title>
        <authorList>
            <person name="Wu Y."/>
            <person name="Ma X."/>
            <person name="Pan Z."/>
            <person name="Kale S.D."/>
            <person name="Song Y."/>
            <person name="King H."/>
            <person name="Zhang Q."/>
            <person name="Presley C."/>
            <person name="Deng X."/>
            <person name="Wei C.I."/>
            <person name="Xiao S."/>
        </authorList>
    </citation>
    <scope>NUCLEOTIDE SEQUENCE [LARGE SCALE GENOMIC DNA]</scope>
    <source>
        <strain evidence="2">UMSG1</strain>
    </source>
</reference>